<dbReference type="AlphaFoldDB" id="A0A1X2GUU9"/>
<dbReference type="EMBL" id="MCGT01000003">
    <property type="protein sequence ID" value="ORX61801.1"/>
    <property type="molecule type" value="Genomic_DNA"/>
</dbReference>
<dbReference type="Proteomes" id="UP000242146">
    <property type="component" value="Unassembled WGS sequence"/>
</dbReference>
<dbReference type="STRING" id="101127.A0A1X2GUU9"/>
<dbReference type="GO" id="GO:0031422">
    <property type="term" value="C:RecQ family helicase-topoisomerase III complex"/>
    <property type="evidence" value="ECO:0007669"/>
    <property type="project" value="TreeGrafter"/>
</dbReference>
<evidence type="ECO:0000259" key="3">
    <source>
        <dbReference type="Pfam" id="PF08585"/>
    </source>
</evidence>
<dbReference type="GO" id="GO:0016604">
    <property type="term" value="C:nuclear body"/>
    <property type="evidence" value="ECO:0007669"/>
    <property type="project" value="TreeGrafter"/>
</dbReference>
<accession>A0A1X2GUU9</accession>
<dbReference type="InterPro" id="IPR042470">
    <property type="entry name" value="RMI1_N_C_sf"/>
</dbReference>
<evidence type="ECO:0000256" key="1">
    <source>
        <dbReference type="ARBA" id="ARBA00006395"/>
    </source>
</evidence>
<dbReference type="GO" id="GO:0000724">
    <property type="term" value="P:double-strand break repair via homologous recombination"/>
    <property type="evidence" value="ECO:0007669"/>
    <property type="project" value="TreeGrafter"/>
</dbReference>
<dbReference type="Gene3D" id="2.40.50.770">
    <property type="entry name" value="RecQ-mediated genome instability protein Rmi1, C-terminal domain"/>
    <property type="match status" value="1"/>
</dbReference>
<organism evidence="4 5">
    <name type="scientific">Hesseltinella vesiculosa</name>
    <dbReference type="NCBI Taxonomy" id="101127"/>
    <lineage>
        <taxon>Eukaryota</taxon>
        <taxon>Fungi</taxon>
        <taxon>Fungi incertae sedis</taxon>
        <taxon>Mucoromycota</taxon>
        <taxon>Mucoromycotina</taxon>
        <taxon>Mucoromycetes</taxon>
        <taxon>Mucorales</taxon>
        <taxon>Cunninghamellaceae</taxon>
        <taxon>Hesseltinella</taxon>
    </lineage>
</organism>
<dbReference type="Pfam" id="PF08585">
    <property type="entry name" value="RMI1_N_C"/>
    <property type="match status" value="1"/>
</dbReference>
<dbReference type="PANTHER" id="PTHR14790:SF15">
    <property type="entry name" value="RECQ-MEDIATED GENOME INSTABILITY PROTEIN 1"/>
    <property type="match status" value="1"/>
</dbReference>
<protein>
    <recommendedName>
        <fullName evidence="2">RecQ-mediated genome instability protein 1</fullName>
    </recommendedName>
</protein>
<dbReference type="PANTHER" id="PTHR14790">
    <property type="entry name" value="RECQ-MEDIATED GENOME INSTABILITY PROTEIN 1 RMI1"/>
    <property type="match status" value="1"/>
</dbReference>
<dbReference type="OrthoDB" id="341511at2759"/>
<comment type="similarity">
    <text evidence="1">Belongs to the RMI1 family.</text>
</comment>
<feature type="domain" description="RecQ mediated genome instability protein 1 OB-fold" evidence="3">
    <location>
        <begin position="66"/>
        <end position="171"/>
    </location>
</feature>
<sequence>MPPSNVLTQFEQNGIRIRPNFYEQWERDTPNAEYLTAKQKYDHLFDHFLTDDIGKSCLPCLDPNKRLPSKLILQIQDVTDTSNSLYSLVKSIETDPDNLARGRLKWTMTDGQREIFVYELEQIPNISLTTPFGTKVVIHSALYANGLLLVKPSQFQVLGGKVQSLFGDSMEQELLRRFKFKLESQNSSASIPNSNASSTSIYPPVSTLPLSTTTAAPRAPAIFSSSPVIVDLLDEDDDGSMFYDDIPEEALVGMEVSLSYRNENALPSATDPPPSSYFQSQHDATMEQLEYGLDAIHTSQDPWELSDDDMADFTLDQLGHPIDPAPSARRVLFHELQNMVKSLNDNEHHFQDDRVVVRVDCTHFKTLRVLKNNCFAIMDLVHGGQNVTACVSGKVLKDYLQGYSLEDVFKIWREQGPAVAGVKIIKPMTDILHQSPADLEIDFSVLEKQEKVGVLPEITKYDLIRK</sequence>
<proteinExistence type="inferred from homology"/>
<evidence type="ECO:0000313" key="5">
    <source>
        <dbReference type="Proteomes" id="UP000242146"/>
    </source>
</evidence>
<dbReference type="GO" id="GO:0000712">
    <property type="term" value="P:resolution of meiotic recombination intermediates"/>
    <property type="evidence" value="ECO:0007669"/>
    <property type="project" value="TreeGrafter"/>
</dbReference>
<comment type="caution">
    <text evidence="4">The sequence shown here is derived from an EMBL/GenBank/DDBJ whole genome shotgun (WGS) entry which is preliminary data.</text>
</comment>
<keyword evidence="5" id="KW-1185">Reference proteome</keyword>
<reference evidence="4 5" key="1">
    <citation type="submission" date="2016-07" db="EMBL/GenBank/DDBJ databases">
        <title>Pervasive Adenine N6-methylation of Active Genes in Fungi.</title>
        <authorList>
            <consortium name="DOE Joint Genome Institute"/>
            <person name="Mondo S.J."/>
            <person name="Dannebaum R.O."/>
            <person name="Kuo R.C."/>
            <person name="Labutti K."/>
            <person name="Haridas S."/>
            <person name="Kuo A."/>
            <person name="Salamov A."/>
            <person name="Ahrendt S.R."/>
            <person name="Lipzen A."/>
            <person name="Sullivan W."/>
            <person name="Andreopoulos W.B."/>
            <person name="Clum A."/>
            <person name="Lindquist E."/>
            <person name="Daum C."/>
            <person name="Ramamoorthy G.K."/>
            <person name="Gryganskyi A."/>
            <person name="Culley D."/>
            <person name="Magnuson J.K."/>
            <person name="James T.Y."/>
            <person name="O'Malley M.A."/>
            <person name="Stajich J.E."/>
            <person name="Spatafora J.W."/>
            <person name="Visel A."/>
            <person name="Grigoriev I.V."/>
        </authorList>
    </citation>
    <scope>NUCLEOTIDE SEQUENCE [LARGE SCALE GENOMIC DNA]</scope>
    <source>
        <strain evidence="4 5">NRRL 3301</strain>
    </source>
</reference>
<evidence type="ECO:0000313" key="4">
    <source>
        <dbReference type="EMBL" id="ORX61801.1"/>
    </source>
</evidence>
<dbReference type="InterPro" id="IPR013894">
    <property type="entry name" value="RMI1_OB"/>
</dbReference>
<gene>
    <name evidence="4" type="ORF">DM01DRAFT_1332379</name>
</gene>
<name>A0A1X2GUU9_9FUNG</name>
<evidence type="ECO:0000256" key="2">
    <source>
        <dbReference type="ARBA" id="ARBA00018987"/>
    </source>
</evidence>